<proteinExistence type="predicted"/>
<dbReference type="InterPro" id="IPR011697">
    <property type="entry name" value="Peptidase_C26"/>
</dbReference>
<dbReference type="InterPro" id="IPR044668">
    <property type="entry name" value="PuuD-like"/>
</dbReference>
<gene>
    <name evidence="1" type="ORF">MINT15_31410</name>
</gene>
<name>A0A837D535_9PSEU</name>
<dbReference type="SUPFAM" id="SSF52317">
    <property type="entry name" value="Class I glutamine amidotransferase-like"/>
    <property type="match status" value="1"/>
</dbReference>
<dbReference type="PROSITE" id="PS51273">
    <property type="entry name" value="GATASE_TYPE_1"/>
    <property type="match status" value="1"/>
</dbReference>
<organism evidence="1 2">
    <name type="scientific">Saccharomonospora viridis</name>
    <dbReference type="NCBI Taxonomy" id="1852"/>
    <lineage>
        <taxon>Bacteria</taxon>
        <taxon>Bacillati</taxon>
        <taxon>Actinomycetota</taxon>
        <taxon>Actinomycetes</taxon>
        <taxon>Pseudonocardiales</taxon>
        <taxon>Pseudonocardiaceae</taxon>
        <taxon>Saccharomonospora</taxon>
    </lineage>
</organism>
<dbReference type="EMBL" id="JRZE01000006">
    <property type="protein sequence ID" value="KHF42939.1"/>
    <property type="molecule type" value="Genomic_DNA"/>
</dbReference>
<dbReference type="Proteomes" id="UP000030848">
    <property type="component" value="Unassembled WGS sequence"/>
</dbReference>
<evidence type="ECO:0008006" key="3">
    <source>
        <dbReference type="Google" id="ProtNLM"/>
    </source>
</evidence>
<dbReference type="GO" id="GO:0033969">
    <property type="term" value="F:gamma-glutamyl-gamma-aminobutyrate hydrolase activity"/>
    <property type="evidence" value="ECO:0007669"/>
    <property type="project" value="TreeGrafter"/>
</dbReference>
<protein>
    <recommendedName>
        <fullName evidence="3">Glutamine amidotransferase</fullName>
    </recommendedName>
</protein>
<dbReference type="CDD" id="cd01745">
    <property type="entry name" value="GATase1_2"/>
    <property type="match status" value="1"/>
</dbReference>
<dbReference type="RefSeq" id="WP_037311921.1">
    <property type="nucleotide sequence ID" value="NZ_CALJZO010000060.1"/>
</dbReference>
<sequence>MTPLVAVAAMRSPRAEGLRRHAVVAAEKVLEAVRRAGGEPVLLPPAPGAWSAQRLAATFAALVVPGGGDLEPSTYGAEPSPLTQPGDAVNDAADLALLRAAVTARIPTLAICRGMQALNVICGGTLIQDLPRTEVPHREGFHRVRLESDSLVARAMGTTELDVSSYHHQAVDRVGDGLRVTGRAADGCVEALEHPDAPILAVQWHPEDDADVQPAEQALFDALLRPPAAGPPTESASDR</sequence>
<accession>A0A837D535</accession>
<evidence type="ECO:0000313" key="2">
    <source>
        <dbReference type="Proteomes" id="UP000030848"/>
    </source>
</evidence>
<reference evidence="1 2" key="1">
    <citation type="submission" date="2014-10" db="EMBL/GenBank/DDBJ databases">
        <title>Genome sequence of Micropolyspora internatus JCM3315.</title>
        <authorList>
            <person name="Shin S.-K."/>
            <person name="Yi H."/>
        </authorList>
    </citation>
    <scope>NUCLEOTIDE SEQUENCE [LARGE SCALE GENOMIC DNA]</scope>
    <source>
        <strain evidence="1 2">JCM 3315</strain>
    </source>
</reference>
<dbReference type="GO" id="GO:0005829">
    <property type="term" value="C:cytosol"/>
    <property type="evidence" value="ECO:0007669"/>
    <property type="project" value="TreeGrafter"/>
</dbReference>
<dbReference type="PANTHER" id="PTHR43235">
    <property type="entry name" value="GLUTAMINE AMIDOTRANSFERASE PB2B2.05-RELATED"/>
    <property type="match status" value="1"/>
</dbReference>
<dbReference type="Gene3D" id="3.40.50.880">
    <property type="match status" value="1"/>
</dbReference>
<dbReference type="Pfam" id="PF07722">
    <property type="entry name" value="Peptidase_C26"/>
    <property type="match status" value="1"/>
</dbReference>
<dbReference type="InterPro" id="IPR029062">
    <property type="entry name" value="Class_I_gatase-like"/>
</dbReference>
<comment type="caution">
    <text evidence="1">The sequence shown here is derived from an EMBL/GenBank/DDBJ whole genome shotgun (WGS) entry which is preliminary data.</text>
</comment>
<evidence type="ECO:0000313" key="1">
    <source>
        <dbReference type="EMBL" id="KHF42939.1"/>
    </source>
</evidence>
<dbReference type="GO" id="GO:0006598">
    <property type="term" value="P:polyamine catabolic process"/>
    <property type="evidence" value="ECO:0007669"/>
    <property type="project" value="TreeGrafter"/>
</dbReference>
<dbReference type="PANTHER" id="PTHR43235:SF1">
    <property type="entry name" value="GLUTAMINE AMIDOTRANSFERASE PB2B2.05-RELATED"/>
    <property type="match status" value="1"/>
</dbReference>
<dbReference type="AlphaFoldDB" id="A0A837D535"/>